<dbReference type="GO" id="GO:0005737">
    <property type="term" value="C:cytoplasm"/>
    <property type="evidence" value="ECO:0007669"/>
    <property type="project" value="TreeGrafter"/>
</dbReference>
<dbReference type="Proteomes" id="UP001417504">
    <property type="component" value="Unassembled WGS sequence"/>
</dbReference>
<evidence type="ECO:0000313" key="2">
    <source>
        <dbReference type="EMBL" id="KAK9156415.1"/>
    </source>
</evidence>
<proteinExistence type="predicted"/>
<dbReference type="Pfam" id="PF10354">
    <property type="entry name" value="BMT5-like"/>
    <property type="match status" value="1"/>
</dbReference>
<dbReference type="InterPro" id="IPR019446">
    <property type="entry name" value="BMT5-like"/>
</dbReference>
<protein>
    <recommendedName>
        <fullName evidence="1">25S rRNA (uridine-N(3))-methyltransferase BMT5-like domain-containing protein</fullName>
    </recommendedName>
</protein>
<dbReference type="PANTHER" id="PTHR11538:SF64">
    <property type="entry name" value="25S RRNA (URIDINE-N(3))-METHYLTRANSFERASE BMT5-LIKE DOMAIN-CONTAINING PROTEIN"/>
    <property type="match status" value="1"/>
</dbReference>
<feature type="domain" description="25S rRNA (uridine-N(3))-methyltransferase BMT5-like" evidence="1">
    <location>
        <begin position="1"/>
        <end position="50"/>
    </location>
</feature>
<gene>
    <name evidence="2" type="ORF">Sjap_003895</name>
</gene>
<keyword evidence="3" id="KW-1185">Reference proteome</keyword>
<evidence type="ECO:0000313" key="3">
    <source>
        <dbReference type="Proteomes" id="UP001417504"/>
    </source>
</evidence>
<dbReference type="EMBL" id="JBBNAE010000001">
    <property type="protein sequence ID" value="KAK9156415.1"/>
    <property type="molecule type" value="Genomic_DNA"/>
</dbReference>
<reference evidence="2 3" key="1">
    <citation type="submission" date="2024-01" db="EMBL/GenBank/DDBJ databases">
        <title>Genome assemblies of Stephania.</title>
        <authorList>
            <person name="Yang L."/>
        </authorList>
    </citation>
    <scope>NUCLEOTIDE SEQUENCE [LARGE SCALE GENOMIC DNA]</scope>
    <source>
        <strain evidence="2">QJT</strain>
        <tissue evidence="2">Leaf</tissue>
    </source>
</reference>
<sequence>MLSKDGEVHVTHRDDYPYNEWQIVELANNAGLKLKEKVLFDECVYSGYCSCNKRGGNKKSNGWRHKELVLAFFKRAVKMLNENG</sequence>
<dbReference type="PANTHER" id="PTHR11538">
    <property type="entry name" value="PHENYLALANYL-TRNA SYNTHETASE"/>
    <property type="match status" value="1"/>
</dbReference>
<dbReference type="AlphaFoldDB" id="A0AAP0PVG1"/>
<comment type="caution">
    <text evidence="2">The sequence shown here is derived from an EMBL/GenBank/DDBJ whole genome shotgun (WGS) entry which is preliminary data.</text>
</comment>
<dbReference type="GO" id="GO:0070475">
    <property type="term" value="P:rRNA base methylation"/>
    <property type="evidence" value="ECO:0007669"/>
    <property type="project" value="InterPro"/>
</dbReference>
<name>A0AAP0PVG1_9MAGN</name>
<accession>A0AAP0PVG1</accession>
<dbReference type="GO" id="GO:0070042">
    <property type="term" value="F:rRNA (uridine-N3-)-methyltransferase activity"/>
    <property type="evidence" value="ECO:0007669"/>
    <property type="project" value="InterPro"/>
</dbReference>
<evidence type="ECO:0000259" key="1">
    <source>
        <dbReference type="Pfam" id="PF10354"/>
    </source>
</evidence>
<organism evidence="2 3">
    <name type="scientific">Stephania japonica</name>
    <dbReference type="NCBI Taxonomy" id="461633"/>
    <lineage>
        <taxon>Eukaryota</taxon>
        <taxon>Viridiplantae</taxon>
        <taxon>Streptophyta</taxon>
        <taxon>Embryophyta</taxon>
        <taxon>Tracheophyta</taxon>
        <taxon>Spermatophyta</taxon>
        <taxon>Magnoliopsida</taxon>
        <taxon>Ranunculales</taxon>
        <taxon>Menispermaceae</taxon>
        <taxon>Menispermoideae</taxon>
        <taxon>Cissampelideae</taxon>
        <taxon>Stephania</taxon>
    </lineage>
</organism>